<reference evidence="7" key="2">
    <citation type="submission" date="2020-09" db="EMBL/GenBank/DDBJ databases">
        <authorList>
            <person name="Sun Q."/>
            <person name="Ohkuma M."/>
        </authorList>
    </citation>
    <scope>NUCLEOTIDE SEQUENCE</scope>
    <source>
        <strain evidence="7">JCM 31311</strain>
    </source>
</reference>
<dbReference type="AlphaFoldDB" id="A0A918CHE7"/>
<feature type="active site" evidence="6">
    <location>
        <position position="348"/>
    </location>
</feature>
<keyword evidence="2" id="KW-0489">Methyltransferase</keyword>
<evidence type="ECO:0000313" key="7">
    <source>
        <dbReference type="EMBL" id="GGR23125.1"/>
    </source>
</evidence>
<comment type="caution">
    <text evidence="7">The sequence shown here is derived from an EMBL/GenBank/DDBJ whole genome shotgun (WGS) entry which is preliminary data.</text>
</comment>
<dbReference type="Pfam" id="PF02353">
    <property type="entry name" value="CMAS"/>
    <property type="match status" value="1"/>
</dbReference>
<comment type="similarity">
    <text evidence="1">Belongs to the CFA/CMAS family.</text>
</comment>
<dbReference type="PANTHER" id="PTHR43667:SF1">
    <property type="entry name" value="CYCLOPROPANE-FATTY-ACYL-PHOSPHOLIPID SYNTHASE"/>
    <property type="match status" value="1"/>
</dbReference>
<evidence type="ECO:0000256" key="1">
    <source>
        <dbReference type="ARBA" id="ARBA00010815"/>
    </source>
</evidence>
<evidence type="ECO:0000313" key="8">
    <source>
        <dbReference type="Proteomes" id="UP000603865"/>
    </source>
</evidence>
<dbReference type="PANTHER" id="PTHR43667">
    <property type="entry name" value="CYCLOPROPANE-FATTY-ACYL-PHOSPHOLIPID SYNTHASE"/>
    <property type="match status" value="1"/>
</dbReference>
<gene>
    <name evidence="7" type="ORF">GCM10008957_38830</name>
</gene>
<dbReference type="PIRSF" id="PIRSF003085">
    <property type="entry name" value="CMAS"/>
    <property type="match status" value="1"/>
</dbReference>
<dbReference type="InterPro" id="IPR029063">
    <property type="entry name" value="SAM-dependent_MTases_sf"/>
</dbReference>
<dbReference type="GO" id="GO:0008168">
    <property type="term" value="F:methyltransferase activity"/>
    <property type="evidence" value="ECO:0007669"/>
    <property type="project" value="UniProtKB-KW"/>
</dbReference>
<dbReference type="InterPro" id="IPR003333">
    <property type="entry name" value="CMAS"/>
</dbReference>
<organism evidence="7 8">
    <name type="scientific">Deinococcus ruber</name>
    <dbReference type="NCBI Taxonomy" id="1848197"/>
    <lineage>
        <taxon>Bacteria</taxon>
        <taxon>Thermotogati</taxon>
        <taxon>Deinococcota</taxon>
        <taxon>Deinococci</taxon>
        <taxon>Deinococcales</taxon>
        <taxon>Deinococcaceae</taxon>
        <taxon>Deinococcus</taxon>
    </lineage>
</organism>
<evidence type="ECO:0000256" key="4">
    <source>
        <dbReference type="ARBA" id="ARBA00022691"/>
    </source>
</evidence>
<dbReference type="SUPFAM" id="SSF53335">
    <property type="entry name" value="S-adenosyl-L-methionine-dependent methyltransferases"/>
    <property type="match status" value="1"/>
</dbReference>
<evidence type="ECO:0000256" key="2">
    <source>
        <dbReference type="ARBA" id="ARBA00022603"/>
    </source>
</evidence>
<evidence type="ECO:0000256" key="5">
    <source>
        <dbReference type="ARBA" id="ARBA00023098"/>
    </source>
</evidence>
<keyword evidence="3" id="KW-0808">Transferase</keyword>
<sequence>MFWPPSERTVGEAYLRDDYDIEGDLAAAAGLADLLISRFSSPQTLLRLALLMRTLPRDDHVIEMEPAGTGAGGLTPSGDTHSKERDAEVIRYHYDVGNDFYALWLDARMVYSCAYFPEGTEDLDAAQTAKLEHICRKLRLQPGERLLDIGCGWGGLILYAAQHYGVLATGITLSEAQATLARERIRAAGLEARVQVQVRDYRDLAGERFDKIASVGMFEHVGRAHLQQYVAQVYTLLKPGGLFLNHGIVIAEKTVSPSPLERLAGLIWREKTFMQQYVFPDGELVYTHEVLAHAERLGFETRDIESLREHYALTLQHWVRRLEARHAAVVASVGETGYRIWRFYMSGCVWAFNTGRIGLSQMLFSKPDARGRSGLPLSRADLYRSSSDDQ</sequence>
<evidence type="ECO:0000256" key="6">
    <source>
        <dbReference type="PIRSR" id="PIRSR003085-1"/>
    </source>
</evidence>
<dbReference type="CDD" id="cd02440">
    <property type="entry name" value="AdoMet_MTases"/>
    <property type="match status" value="1"/>
</dbReference>
<accession>A0A918CHE7</accession>
<proteinExistence type="inferred from homology"/>
<dbReference type="GO" id="GO:0008610">
    <property type="term" value="P:lipid biosynthetic process"/>
    <property type="evidence" value="ECO:0007669"/>
    <property type="project" value="InterPro"/>
</dbReference>
<keyword evidence="8" id="KW-1185">Reference proteome</keyword>
<dbReference type="GO" id="GO:0032259">
    <property type="term" value="P:methylation"/>
    <property type="evidence" value="ECO:0007669"/>
    <property type="project" value="UniProtKB-KW"/>
</dbReference>
<evidence type="ECO:0000256" key="3">
    <source>
        <dbReference type="ARBA" id="ARBA00022679"/>
    </source>
</evidence>
<keyword evidence="4" id="KW-0949">S-adenosyl-L-methionine</keyword>
<dbReference type="EMBL" id="BMQL01000030">
    <property type="protein sequence ID" value="GGR23125.1"/>
    <property type="molecule type" value="Genomic_DNA"/>
</dbReference>
<dbReference type="Proteomes" id="UP000603865">
    <property type="component" value="Unassembled WGS sequence"/>
</dbReference>
<dbReference type="InterPro" id="IPR050723">
    <property type="entry name" value="CFA/CMAS"/>
</dbReference>
<dbReference type="Gene3D" id="3.40.50.150">
    <property type="entry name" value="Vaccinia Virus protein VP39"/>
    <property type="match status" value="1"/>
</dbReference>
<protein>
    <submittedName>
        <fullName evidence="7">Cyclopropane-fatty-acyl-phospholipid synthase</fullName>
    </submittedName>
</protein>
<name>A0A918CHE7_9DEIO</name>
<reference evidence="7" key="1">
    <citation type="journal article" date="2014" name="Int. J. Syst. Evol. Microbiol.">
        <title>Complete genome sequence of Corynebacterium casei LMG S-19264T (=DSM 44701T), isolated from a smear-ripened cheese.</title>
        <authorList>
            <consortium name="US DOE Joint Genome Institute (JGI-PGF)"/>
            <person name="Walter F."/>
            <person name="Albersmeier A."/>
            <person name="Kalinowski J."/>
            <person name="Ruckert C."/>
        </authorList>
    </citation>
    <scope>NUCLEOTIDE SEQUENCE</scope>
    <source>
        <strain evidence="7">JCM 31311</strain>
    </source>
</reference>
<keyword evidence="5" id="KW-0443">Lipid metabolism</keyword>